<sequence length="618" mass="66470">MSDPNRSSTSDNGRGKEKEDDMHVDPPSATPGGPMDIDRTVSLIDVSDDDSFGSEHDMAAEPEVNLIQLDNDGPANTTGANIPNFPSVPTTAPVVPQAAPPSPTTTLPPTYTPGFPGSGARGSPHSGPNPLIPPSSTITIPPAQTRSTNGSDLPHPLAPANVFPVPSPQIRSSTGTDISRPFAPPSFATVAALSQTRGSAPSSPQATRGSPWQLSLLSSEPPGPPPVYTPRAQSLCVICNEKPAYNDGRRAFPTCGNTCARALEAAKLDAKKATPSGRSNNHPHSSSSSSGYRPSTTSPYQTRQTVIRMCEVCRVRPKYQKNGKIFPTCGLTCAAKLQPPGSVEMCDYCGERPKVVLNGHKFPHCGTTCRDKAKISDVASANAATCKTCLICWQAESRGQSDYCSDECGDVSGTKAPFLLEVPRGHVSFKKVSDCYTSDWKNTRTPCPRIKKVYMVVLKPDFGPRYDEYKTKVSRPTFRRPGNEKRVWIALRRDCGFGDSGNMEPCSSKKCLLCSLVRSSVSKELAQQGIMTTPSLARAIEMSLQNRRPTSKVVLLANVSFGRTVEMTKSELEFDVPPPGFDSVHLVRFGFLGGKTDSEELLVFNGDAVKPLYLITHE</sequence>
<reference evidence="2 3" key="1">
    <citation type="submission" date="2014-04" db="EMBL/GenBank/DDBJ databases">
        <authorList>
            <consortium name="DOE Joint Genome Institute"/>
            <person name="Kuo A."/>
            <person name="Gay G."/>
            <person name="Dore J."/>
            <person name="Kohler A."/>
            <person name="Nagy L.G."/>
            <person name="Floudas D."/>
            <person name="Copeland A."/>
            <person name="Barry K.W."/>
            <person name="Cichocki N."/>
            <person name="Veneault-Fourrey C."/>
            <person name="LaButti K."/>
            <person name="Lindquist E.A."/>
            <person name="Lipzen A."/>
            <person name="Lundell T."/>
            <person name="Morin E."/>
            <person name="Murat C."/>
            <person name="Sun H."/>
            <person name="Tunlid A."/>
            <person name="Henrissat B."/>
            <person name="Grigoriev I.V."/>
            <person name="Hibbett D.S."/>
            <person name="Martin F."/>
            <person name="Nordberg H.P."/>
            <person name="Cantor M.N."/>
            <person name="Hua S.X."/>
        </authorList>
    </citation>
    <scope>NUCLEOTIDE SEQUENCE [LARGE SCALE GENOMIC DNA]</scope>
    <source>
        <strain evidence="3">h7</strain>
    </source>
</reference>
<feature type="region of interest" description="Disordered" evidence="1">
    <location>
        <begin position="1"/>
        <end position="158"/>
    </location>
</feature>
<dbReference type="EMBL" id="KN831779">
    <property type="protein sequence ID" value="KIM41675.1"/>
    <property type="molecule type" value="Genomic_DNA"/>
</dbReference>
<feature type="compositionally biased region" description="Polar residues" evidence="1">
    <location>
        <begin position="1"/>
        <end position="12"/>
    </location>
</feature>
<feature type="region of interest" description="Disordered" evidence="1">
    <location>
        <begin position="270"/>
        <end position="300"/>
    </location>
</feature>
<keyword evidence="3" id="KW-1185">Reference proteome</keyword>
<proteinExistence type="predicted"/>
<feature type="compositionally biased region" description="Low complexity" evidence="1">
    <location>
        <begin position="87"/>
        <end position="97"/>
    </location>
</feature>
<name>A0A0C3BYL8_HEBCY</name>
<evidence type="ECO:0000313" key="2">
    <source>
        <dbReference type="EMBL" id="KIM41675.1"/>
    </source>
</evidence>
<accession>A0A0C3BYL8</accession>
<dbReference type="STRING" id="686832.A0A0C3BYL8"/>
<organism evidence="2 3">
    <name type="scientific">Hebeloma cylindrosporum</name>
    <dbReference type="NCBI Taxonomy" id="76867"/>
    <lineage>
        <taxon>Eukaryota</taxon>
        <taxon>Fungi</taxon>
        <taxon>Dikarya</taxon>
        <taxon>Basidiomycota</taxon>
        <taxon>Agaricomycotina</taxon>
        <taxon>Agaricomycetes</taxon>
        <taxon>Agaricomycetidae</taxon>
        <taxon>Agaricales</taxon>
        <taxon>Agaricineae</taxon>
        <taxon>Hymenogastraceae</taxon>
        <taxon>Hebeloma</taxon>
    </lineage>
</organism>
<feature type="compositionally biased region" description="Basic and acidic residues" evidence="1">
    <location>
        <begin position="13"/>
        <end position="24"/>
    </location>
</feature>
<evidence type="ECO:0000256" key="1">
    <source>
        <dbReference type="SAM" id="MobiDB-lite"/>
    </source>
</evidence>
<reference evidence="3" key="2">
    <citation type="submission" date="2015-01" db="EMBL/GenBank/DDBJ databases">
        <title>Evolutionary Origins and Diversification of the Mycorrhizal Mutualists.</title>
        <authorList>
            <consortium name="DOE Joint Genome Institute"/>
            <consortium name="Mycorrhizal Genomics Consortium"/>
            <person name="Kohler A."/>
            <person name="Kuo A."/>
            <person name="Nagy L.G."/>
            <person name="Floudas D."/>
            <person name="Copeland A."/>
            <person name="Barry K.W."/>
            <person name="Cichocki N."/>
            <person name="Veneault-Fourrey C."/>
            <person name="LaButti K."/>
            <person name="Lindquist E.A."/>
            <person name="Lipzen A."/>
            <person name="Lundell T."/>
            <person name="Morin E."/>
            <person name="Murat C."/>
            <person name="Riley R."/>
            <person name="Ohm R."/>
            <person name="Sun H."/>
            <person name="Tunlid A."/>
            <person name="Henrissat B."/>
            <person name="Grigoriev I.V."/>
            <person name="Hibbett D.S."/>
            <person name="Martin F."/>
        </authorList>
    </citation>
    <scope>NUCLEOTIDE SEQUENCE [LARGE SCALE GENOMIC DNA]</scope>
    <source>
        <strain evidence="3">h7</strain>
    </source>
</reference>
<protein>
    <submittedName>
        <fullName evidence="2">Uncharacterized protein</fullName>
    </submittedName>
</protein>
<feature type="compositionally biased region" description="Polar residues" evidence="1">
    <location>
        <begin position="193"/>
        <end position="213"/>
    </location>
</feature>
<feature type="compositionally biased region" description="Low complexity" evidence="1">
    <location>
        <begin position="273"/>
        <end position="300"/>
    </location>
</feature>
<dbReference type="AlphaFoldDB" id="A0A0C3BYL8"/>
<dbReference type="OrthoDB" id="9514740at2759"/>
<dbReference type="HOGENOM" id="CLU_442149_0_0_1"/>
<dbReference type="SUPFAM" id="SSF56399">
    <property type="entry name" value="ADP-ribosylation"/>
    <property type="match status" value="1"/>
</dbReference>
<feature type="region of interest" description="Disordered" evidence="1">
    <location>
        <begin position="193"/>
        <end position="226"/>
    </location>
</feature>
<dbReference type="Gene3D" id="3.90.228.10">
    <property type="match status" value="1"/>
</dbReference>
<gene>
    <name evidence="2" type="ORF">M413DRAFT_444923</name>
</gene>
<feature type="compositionally biased region" description="Low complexity" evidence="1">
    <location>
        <begin position="104"/>
        <end position="113"/>
    </location>
</feature>
<evidence type="ECO:0000313" key="3">
    <source>
        <dbReference type="Proteomes" id="UP000053424"/>
    </source>
</evidence>
<dbReference type="Proteomes" id="UP000053424">
    <property type="component" value="Unassembled WGS sequence"/>
</dbReference>